<dbReference type="InterPro" id="IPR036869">
    <property type="entry name" value="J_dom_sf"/>
</dbReference>
<sequence>MSTGGSSGSPRADAKMVEDAQRALVAFSGVPAAAVSGEAGAETEIDLNDFMSLRRPQNIMSGISSGMQSVGKGVLGGAAALIAAPVVGARSEGIGGFAKGLGAGLCAAVALPVAGAAVGITQIARGAYNTPEAIMEANAGKRWDSHRRVWVAEDLVQESLKLSECSDEDILEKARERAKARGEAPGLEGALGGGGGGGGGVTGVTGVASTEYYDALDVAPTATAAEIKRSYYLLARKLHPDKNPDDPEAHQKFQRIGEAYQVLSDETLRKKYDERGKDGLKDHAFVDPSAFFAMLFGSDQMEGLVGRLQLATLAAAGADLTKDERRLLQERRVGRLAVKLAAMLQGYVDANGDDLKIKSFEGHIRAMADHLVTASYGDIMLHTIGFVYEKQSLEYQTDPVGGMGTWADLGFRANYARMEQMGKRMQSQFNALGAGMRVISTMRAADTEAKAAQGGGGDESAAEAAMAKRQKDVLNHVMEAIWNASALDIEATVRKVCDKVLHDFSVSKEVRGRRAKGLEIMGQIFQAVKAPEGKGDRMRDVEEAMRKAFMGSEEDGAESD</sequence>
<evidence type="ECO:0000259" key="1">
    <source>
        <dbReference type="PROSITE" id="PS50076"/>
    </source>
</evidence>
<dbReference type="SUPFAM" id="SSF46565">
    <property type="entry name" value="Chaperone J-domain"/>
    <property type="match status" value="1"/>
</dbReference>
<dbReference type="InterPro" id="IPR018253">
    <property type="entry name" value="DnaJ_domain_CS"/>
</dbReference>
<dbReference type="SMART" id="SM00271">
    <property type="entry name" value="DnaJ"/>
    <property type="match status" value="1"/>
</dbReference>
<dbReference type="PRINTS" id="PR00625">
    <property type="entry name" value="JDOMAIN"/>
</dbReference>
<dbReference type="Gene3D" id="1.10.287.110">
    <property type="entry name" value="DnaJ domain"/>
    <property type="match status" value="1"/>
</dbReference>
<name>A0A7S0PNW3_MICPS</name>
<dbReference type="AlphaFoldDB" id="A0A7S0PNW3"/>
<proteinExistence type="predicted"/>
<evidence type="ECO:0000313" key="2">
    <source>
        <dbReference type="EMBL" id="CAD8587628.1"/>
    </source>
</evidence>
<accession>A0A7S0PNW3</accession>
<dbReference type="PROSITE" id="PS50076">
    <property type="entry name" value="DNAJ_2"/>
    <property type="match status" value="1"/>
</dbReference>
<dbReference type="CDD" id="cd06257">
    <property type="entry name" value="DnaJ"/>
    <property type="match status" value="1"/>
</dbReference>
<dbReference type="Pfam" id="PF00226">
    <property type="entry name" value="DnaJ"/>
    <property type="match status" value="1"/>
</dbReference>
<dbReference type="EMBL" id="HBEV01007935">
    <property type="protein sequence ID" value="CAD8587628.1"/>
    <property type="molecule type" value="Transcribed_RNA"/>
</dbReference>
<feature type="domain" description="J" evidence="1">
    <location>
        <begin position="211"/>
        <end position="276"/>
    </location>
</feature>
<dbReference type="InterPro" id="IPR001623">
    <property type="entry name" value="DnaJ_domain"/>
</dbReference>
<dbReference type="PANTHER" id="PTHR44094:SF8">
    <property type="entry name" value="DNAJ HEAT SHOCK N-TERMINAL DOMAIN-CONTAINING PROTEIN-RELATED"/>
    <property type="match status" value="1"/>
</dbReference>
<dbReference type="InterPro" id="IPR026894">
    <property type="entry name" value="DnaJ_X"/>
</dbReference>
<dbReference type="PROSITE" id="PS00636">
    <property type="entry name" value="DNAJ_1"/>
    <property type="match status" value="1"/>
</dbReference>
<gene>
    <name evidence="2" type="ORF">MSP1404_LOCUS6077</name>
</gene>
<dbReference type="InterPro" id="IPR052423">
    <property type="entry name" value="EMIR"/>
</dbReference>
<organism evidence="2">
    <name type="scientific">Micromonas pusilla</name>
    <name type="common">Picoplanktonic green alga</name>
    <name type="synonym">Chromulina pusilla</name>
    <dbReference type="NCBI Taxonomy" id="38833"/>
    <lineage>
        <taxon>Eukaryota</taxon>
        <taxon>Viridiplantae</taxon>
        <taxon>Chlorophyta</taxon>
        <taxon>Mamiellophyceae</taxon>
        <taxon>Mamiellales</taxon>
        <taxon>Mamiellaceae</taxon>
        <taxon>Micromonas</taxon>
    </lineage>
</organism>
<protein>
    <recommendedName>
        <fullName evidence="1">J domain-containing protein</fullName>
    </recommendedName>
</protein>
<reference evidence="2" key="1">
    <citation type="submission" date="2021-01" db="EMBL/GenBank/DDBJ databases">
        <authorList>
            <person name="Corre E."/>
            <person name="Pelletier E."/>
            <person name="Niang G."/>
            <person name="Scheremetjew M."/>
            <person name="Finn R."/>
            <person name="Kale V."/>
            <person name="Holt S."/>
            <person name="Cochrane G."/>
            <person name="Meng A."/>
            <person name="Brown T."/>
            <person name="Cohen L."/>
        </authorList>
    </citation>
    <scope>NUCLEOTIDE SEQUENCE</scope>
    <source>
        <strain evidence="2">CCMP494</strain>
    </source>
</reference>
<dbReference type="PANTHER" id="PTHR44094">
    <property type="entry name" value="DNAJ HEAT SHOCK N-TERMINAL DOMAIN-CONTAINING PROTEIN"/>
    <property type="match status" value="1"/>
</dbReference>
<dbReference type="Pfam" id="PF14308">
    <property type="entry name" value="DnaJ-X"/>
    <property type="match status" value="1"/>
</dbReference>